<name>A0A813F932_POLGL</name>
<evidence type="ECO:0000256" key="1">
    <source>
        <dbReference type="ARBA" id="ARBA00022837"/>
    </source>
</evidence>
<dbReference type="OrthoDB" id="434897at2759"/>
<dbReference type="Pfam" id="PF13499">
    <property type="entry name" value="EF-hand_7"/>
    <property type="match status" value="1"/>
</dbReference>
<reference evidence="3" key="1">
    <citation type="submission" date="2021-02" db="EMBL/GenBank/DDBJ databases">
        <authorList>
            <person name="Dougan E. K."/>
            <person name="Rhodes N."/>
            <person name="Thang M."/>
            <person name="Chan C."/>
        </authorList>
    </citation>
    <scope>NUCLEOTIDE SEQUENCE</scope>
</reference>
<dbReference type="EMBL" id="CAJNNV010024829">
    <property type="protein sequence ID" value="CAE8610747.1"/>
    <property type="molecule type" value="Genomic_DNA"/>
</dbReference>
<dbReference type="SUPFAM" id="SSF47473">
    <property type="entry name" value="EF-hand"/>
    <property type="match status" value="1"/>
</dbReference>
<dbReference type="InterPro" id="IPR011992">
    <property type="entry name" value="EF-hand-dom_pair"/>
</dbReference>
<dbReference type="Gene3D" id="1.10.238.10">
    <property type="entry name" value="EF-hand"/>
    <property type="match status" value="1"/>
</dbReference>
<accession>A0A813F932</accession>
<sequence length="537" mass="58068">MNSGGAEALPAEGEIAAAVSAAVQEVLASRSAADTQEVLVSAEGAGSSIRSRQSAASPDTEVPEPEPWAVTLLENADKLRYACYALRIASSLGADVATTGLGGQEVVKLCFVSVDALLTSSWLAWFTSSLLDDSPGSNVIRQTMALDFAGGPSAVISQVDAICMNMNPADRVHVIQLTMALKRRIAVIVGDLCSMMMTKDAAVTSAMVTELLVQLQPVDASHGLQCLVAWYGMIPEERRGILEDSDRLNELLSSATSNLGDAVQREYDLPLSRKALNASRRHAPLLAFEVVAMVTPAAPLATAMAAAHLAGSLAISANVGRDSCEDARSSGWDSEIFGFVLCNPGALGTLLRRAAVACDDLCFMVGAQTAARACDGLCFIVGRIGTIGTKLLHRSFADADTSRNKHIGFLEFALWYSRHGFMENVLLTDQQRELRAIARRNNIPVTEVEQYKRKFDIFDEDDSGAIDYAEFEKLLNLLVKVPAHCELNASRIKRFWMETDKNKDGALDFEAFLHFYQRPSTPHQGSPALPYLRGFFE</sequence>
<organism evidence="3 4">
    <name type="scientific">Polarella glacialis</name>
    <name type="common">Dinoflagellate</name>
    <dbReference type="NCBI Taxonomy" id="89957"/>
    <lineage>
        <taxon>Eukaryota</taxon>
        <taxon>Sar</taxon>
        <taxon>Alveolata</taxon>
        <taxon>Dinophyceae</taxon>
        <taxon>Suessiales</taxon>
        <taxon>Suessiaceae</taxon>
        <taxon>Polarella</taxon>
    </lineage>
</organism>
<dbReference type="Proteomes" id="UP000654075">
    <property type="component" value="Unassembled WGS sequence"/>
</dbReference>
<dbReference type="SMART" id="SM00054">
    <property type="entry name" value="EFh"/>
    <property type="match status" value="3"/>
</dbReference>
<proteinExistence type="predicted"/>
<dbReference type="CDD" id="cd00051">
    <property type="entry name" value="EFh"/>
    <property type="match status" value="1"/>
</dbReference>
<keyword evidence="4" id="KW-1185">Reference proteome</keyword>
<dbReference type="PROSITE" id="PS50222">
    <property type="entry name" value="EF_HAND_2"/>
    <property type="match status" value="2"/>
</dbReference>
<dbReference type="PROSITE" id="PS00018">
    <property type="entry name" value="EF_HAND_1"/>
    <property type="match status" value="2"/>
</dbReference>
<dbReference type="GO" id="GO:0005509">
    <property type="term" value="F:calcium ion binding"/>
    <property type="evidence" value="ECO:0007669"/>
    <property type="project" value="InterPro"/>
</dbReference>
<feature type="domain" description="EF-hand" evidence="2">
    <location>
        <begin position="446"/>
        <end position="481"/>
    </location>
</feature>
<feature type="domain" description="EF-hand" evidence="2">
    <location>
        <begin position="487"/>
        <end position="522"/>
    </location>
</feature>
<protein>
    <recommendedName>
        <fullName evidence="2">EF-hand domain-containing protein</fullName>
    </recommendedName>
</protein>
<gene>
    <name evidence="3" type="ORF">PGLA1383_LOCUS28559</name>
</gene>
<dbReference type="AlphaFoldDB" id="A0A813F932"/>
<evidence type="ECO:0000313" key="3">
    <source>
        <dbReference type="EMBL" id="CAE8610747.1"/>
    </source>
</evidence>
<comment type="caution">
    <text evidence="3">The sequence shown here is derived from an EMBL/GenBank/DDBJ whole genome shotgun (WGS) entry which is preliminary data.</text>
</comment>
<dbReference type="InterPro" id="IPR018247">
    <property type="entry name" value="EF_Hand_1_Ca_BS"/>
</dbReference>
<dbReference type="InterPro" id="IPR002048">
    <property type="entry name" value="EF_hand_dom"/>
</dbReference>
<evidence type="ECO:0000313" key="4">
    <source>
        <dbReference type="Proteomes" id="UP000654075"/>
    </source>
</evidence>
<keyword evidence="1" id="KW-0106">Calcium</keyword>
<evidence type="ECO:0000259" key="2">
    <source>
        <dbReference type="PROSITE" id="PS50222"/>
    </source>
</evidence>